<evidence type="ECO:0000313" key="10">
    <source>
        <dbReference type="Proteomes" id="UP000182567"/>
    </source>
</evidence>
<evidence type="ECO:0000256" key="3">
    <source>
        <dbReference type="ARBA" id="ARBA00022448"/>
    </source>
</evidence>
<accession>A0A1J0EH89</accession>
<evidence type="ECO:0000259" key="8">
    <source>
        <dbReference type="Pfam" id="PF25967"/>
    </source>
</evidence>
<dbReference type="InterPro" id="IPR058792">
    <property type="entry name" value="Beta-barrel_RND_2"/>
</dbReference>
<dbReference type="Gene3D" id="2.40.420.20">
    <property type="match status" value="1"/>
</dbReference>
<dbReference type="InterPro" id="IPR006143">
    <property type="entry name" value="RND_pump_MFP"/>
</dbReference>
<reference evidence="10" key="1">
    <citation type="submission" date="2016-10" db="EMBL/GenBank/DDBJ databases">
        <title>Pseudomonas frederiksbergensis ERGS4:02 complete genome.</title>
        <authorList>
            <person name="Kumar R."/>
            <person name="Acharya V."/>
            <person name="Singh D."/>
        </authorList>
    </citation>
    <scope>NUCLEOTIDE SEQUENCE [LARGE SCALE GENOMIC DNA]</scope>
    <source>
        <strain evidence="10">ERGS4:02</strain>
    </source>
</reference>
<keyword evidence="3" id="KW-0813">Transport</keyword>
<dbReference type="GeneID" id="46907956"/>
<proteinExistence type="inferred from homology"/>
<dbReference type="NCBIfam" id="TIGR01730">
    <property type="entry name" value="RND_mfp"/>
    <property type="match status" value="1"/>
</dbReference>
<evidence type="ECO:0000313" key="9">
    <source>
        <dbReference type="EMBL" id="APC15474.1"/>
    </source>
</evidence>
<feature type="domain" description="CusB-like beta-barrel" evidence="7">
    <location>
        <begin position="201"/>
        <end position="273"/>
    </location>
</feature>
<comment type="similarity">
    <text evidence="2">Belongs to the membrane fusion protein (MFP) (TC 8.A.1) family.</text>
</comment>
<feature type="domain" description="Multidrug resistance protein MdtA-like barrel-sandwich hybrid" evidence="6">
    <location>
        <begin position="68"/>
        <end position="193"/>
    </location>
</feature>
<dbReference type="PANTHER" id="PTHR30469:SF29">
    <property type="entry name" value="BLR2860 PROTEIN"/>
    <property type="match status" value="1"/>
</dbReference>
<dbReference type="SUPFAM" id="SSF111369">
    <property type="entry name" value="HlyD-like secretion proteins"/>
    <property type="match status" value="1"/>
</dbReference>
<evidence type="ECO:0000256" key="5">
    <source>
        <dbReference type="SAM" id="Coils"/>
    </source>
</evidence>
<evidence type="ECO:0000256" key="1">
    <source>
        <dbReference type="ARBA" id="ARBA00004196"/>
    </source>
</evidence>
<dbReference type="Proteomes" id="UP000182567">
    <property type="component" value="Chromosome"/>
</dbReference>
<dbReference type="Pfam" id="PF25917">
    <property type="entry name" value="BSH_RND"/>
    <property type="match status" value="1"/>
</dbReference>
<dbReference type="GO" id="GO:0015562">
    <property type="term" value="F:efflux transmembrane transporter activity"/>
    <property type="evidence" value="ECO:0007669"/>
    <property type="project" value="TreeGrafter"/>
</dbReference>
<gene>
    <name evidence="9" type="ORF">BLL42_06940</name>
</gene>
<feature type="coiled-coil region" evidence="5">
    <location>
        <begin position="109"/>
        <end position="159"/>
    </location>
</feature>
<feature type="domain" description="Multidrug resistance protein MdtA-like C-terminal permuted SH3" evidence="8">
    <location>
        <begin position="280"/>
        <end position="340"/>
    </location>
</feature>
<dbReference type="Pfam" id="PF25967">
    <property type="entry name" value="RND-MFP_C"/>
    <property type="match status" value="1"/>
</dbReference>
<sequence>MKMTYWLSGGTALAAAIGIAAFTPLLASGKADKPAASVAALTPVAVASVISGPIPVELSGVGTLEAVNQVQVSPEVGGRIVQLNFTSGKSVSAGQVLIKLNDEPDQGDMSKLQAQAKNARLALERTRKVLLLASTQSQLDQAQANYDQVRGEIAGVQAVINQKTIRAPFAGVLGIRRANLGQYLNPGDPVVTLTDLSRLFVNFPMPEQTAAQLQPGQEVHLRVDAYPDRLFKAIVSTLEQQIDPGARSMQVQATLDNPDLLLKPGMFADVTISLPNPTTALTVPETAINYTAYGNSVFVVRDNGGQLKVEQVFVKVGPRHRDRIVVLDAIKPGERVVISGQIKLSNGLPVRITEDAMAQNNGPLLDMAQKQ</sequence>
<dbReference type="Gene3D" id="1.10.287.470">
    <property type="entry name" value="Helix hairpin bin"/>
    <property type="match status" value="1"/>
</dbReference>
<organism evidence="9 10">
    <name type="scientific">Pseudomonas frederiksbergensis</name>
    <dbReference type="NCBI Taxonomy" id="104087"/>
    <lineage>
        <taxon>Bacteria</taxon>
        <taxon>Pseudomonadati</taxon>
        <taxon>Pseudomonadota</taxon>
        <taxon>Gammaproteobacteria</taxon>
        <taxon>Pseudomonadales</taxon>
        <taxon>Pseudomonadaceae</taxon>
        <taxon>Pseudomonas</taxon>
    </lineage>
</organism>
<evidence type="ECO:0000256" key="4">
    <source>
        <dbReference type="ARBA" id="ARBA00023054"/>
    </source>
</evidence>
<dbReference type="InterPro" id="IPR058625">
    <property type="entry name" value="MdtA-like_BSH"/>
</dbReference>
<comment type="subcellular location">
    <subcellularLocation>
        <location evidence="1">Cell envelope</location>
    </subcellularLocation>
</comment>
<dbReference type="Pfam" id="PF25954">
    <property type="entry name" value="Beta-barrel_RND_2"/>
    <property type="match status" value="1"/>
</dbReference>
<dbReference type="PANTHER" id="PTHR30469">
    <property type="entry name" value="MULTIDRUG RESISTANCE PROTEIN MDTA"/>
    <property type="match status" value="1"/>
</dbReference>
<dbReference type="RefSeq" id="WP_071551417.1">
    <property type="nucleotide sequence ID" value="NZ_CP017886.1"/>
</dbReference>
<keyword evidence="4 5" id="KW-0175">Coiled coil</keyword>
<evidence type="ECO:0000256" key="2">
    <source>
        <dbReference type="ARBA" id="ARBA00009477"/>
    </source>
</evidence>
<dbReference type="FunFam" id="2.40.30.170:FF:000010">
    <property type="entry name" value="Efflux RND transporter periplasmic adaptor subunit"/>
    <property type="match status" value="1"/>
</dbReference>
<dbReference type="InterPro" id="IPR058627">
    <property type="entry name" value="MdtA-like_C"/>
</dbReference>
<evidence type="ECO:0000259" key="7">
    <source>
        <dbReference type="Pfam" id="PF25954"/>
    </source>
</evidence>
<dbReference type="Gene3D" id="2.40.50.100">
    <property type="match status" value="1"/>
</dbReference>
<dbReference type="Gene3D" id="2.40.30.170">
    <property type="match status" value="1"/>
</dbReference>
<dbReference type="GO" id="GO:1990281">
    <property type="term" value="C:efflux pump complex"/>
    <property type="evidence" value="ECO:0007669"/>
    <property type="project" value="TreeGrafter"/>
</dbReference>
<dbReference type="EMBL" id="CP017886">
    <property type="protein sequence ID" value="APC15474.1"/>
    <property type="molecule type" value="Genomic_DNA"/>
</dbReference>
<dbReference type="AlphaFoldDB" id="A0A1J0EH89"/>
<protein>
    <submittedName>
        <fullName evidence="9">Uncharacterized protein</fullName>
    </submittedName>
</protein>
<dbReference type="OrthoDB" id="9806939at2"/>
<name>A0A1J0EH89_9PSED</name>
<evidence type="ECO:0000259" key="6">
    <source>
        <dbReference type="Pfam" id="PF25917"/>
    </source>
</evidence>